<feature type="compositionally biased region" description="Polar residues" evidence="5">
    <location>
        <begin position="51"/>
        <end position="69"/>
    </location>
</feature>
<keyword evidence="2 6" id="KW-0812">Transmembrane</keyword>
<comment type="subcellular location">
    <subcellularLocation>
        <location evidence="1">Membrane</location>
        <topology evidence="1">Single-pass membrane protein</topology>
    </subcellularLocation>
</comment>
<accession>V4PML5</accession>
<organism evidence="7 8">
    <name type="scientific">Asticcacaulis benevestitus DSM 16100 = ATCC BAA-896</name>
    <dbReference type="NCBI Taxonomy" id="1121022"/>
    <lineage>
        <taxon>Bacteria</taxon>
        <taxon>Pseudomonadati</taxon>
        <taxon>Pseudomonadota</taxon>
        <taxon>Alphaproteobacteria</taxon>
        <taxon>Caulobacterales</taxon>
        <taxon>Caulobacteraceae</taxon>
        <taxon>Asticcacaulis</taxon>
    </lineage>
</organism>
<evidence type="ECO:0000256" key="3">
    <source>
        <dbReference type="ARBA" id="ARBA00022989"/>
    </source>
</evidence>
<keyword evidence="8" id="KW-1185">Reference proteome</keyword>
<gene>
    <name evidence="7" type="ORF">ABENE_15880</name>
</gene>
<dbReference type="EMBL" id="AWGB01000037">
    <property type="protein sequence ID" value="ESQ88524.1"/>
    <property type="molecule type" value="Genomic_DNA"/>
</dbReference>
<sequence>MGRRGGVEDRRGGGGGMGPVAGGGGVVLVVVALIGYFVFGIDPQQIMSAGSQIGGSQPVAESQASTGTPSDEEGQFADVIHTSANDTWAELFKSGGERYRPSTIVLYNQGTQTGCGYGEAAMGPFYCPGDEKVYIDLNFFRTLDGQLGAPGDFAKAYVIAHEVGHHVQKVLGTSDKVAREEQRLSKTGANALSVKLELQADCYAGVWAKQSNAKNNWIEAGDIDEALGAATAVGDDTLQERAQGRVVPDSFTHGSSAQRTHWFKAGFASGDPNSCDTFS</sequence>
<dbReference type="eggNOG" id="COG2321">
    <property type="taxonomic scope" value="Bacteria"/>
</dbReference>
<evidence type="ECO:0000256" key="1">
    <source>
        <dbReference type="ARBA" id="ARBA00004167"/>
    </source>
</evidence>
<dbReference type="STRING" id="1121022.GCA_000376105_01886"/>
<evidence type="ECO:0000256" key="2">
    <source>
        <dbReference type="ARBA" id="ARBA00022692"/>
    </source>
</evidence>
<feature type="transmembrane region" description="Helical" evidence="6">
    <location>
        <begin position="20"/>
        <end position="39"/>
    </location>
</feature>
<dbReference type="Proteomes" id="UP000017837">
    <property type="component" value="Unassembled WGS sequence"/>
</dbReference>
<comment type="caution">
    <text evidence="7">The sequence shown here is derived from an EMBL/GenBank/DDBJ whole genome shotgun (WGS) entry which is preliminary data.</text>
</comment>
<evidence type="ECO:0000256" key="4">
    <source>
        <dbReference type="ARBA" id="ARBA00023136"/>
    </source>
</evidence>
<evidence type="ECO:0000256" key="6">
    <source>
        <dbReference type="SAM" id="Phobius"/>
    </source>
</evidence>
<protein>
    <recommendedName>
        <fullName evidence="9">Metalloprotease</fullName>
    </recommendedName>
</protein>
<dbReference type="PATRIC" id="fig|1121022.4.peg.3229"/>
<reference evidence="7 8" key="1">
    <citation type="journal article" date="2014" name="Nature">
        <title>Sequential evolution of bacterial morphology by co-option of a developmental regulator.</title>
        <authorList>
            <person name="Jiang C."/>
            <person name="Brown P.J."/>
            <person name="Ducret A."/>
            <person name="Brun Y.V."/>
        </authorList>
    </citation>
    <scope>NUCLEOTIDE SEQUENCE [LARGE SCALE GENOMIC DNA]</scope>
    <source>
        <strain evidence="7 8">DSM 16100</strain>
    </source>
</reference>
<dbReference type="GO" id="GO:0016020">
    <property type="term" value="C:membrane"/>
    <property type="evidence" value="ECO:0007669"/>
    <property type="project" value="UniProtKB-SubCell"/>
</dbReference>
<evidence type="ECO:0000313" key="8">
    <source>
        <dbReference type="Proteomes" id="UP000017837"/>
    </source>
</evidence>
<evidence type="ECO:0000256" key="5">
    <source>
        <dbReference type="SAM" id="MobiDB-lite"/>
    </source>
</evidence>
<dbReference type="Pfam" id="PF04228">
    <property type="entry name" value="Zn_peptidase"/>
    <property type="match status" value="1"/>
</dbReference>
<dbReference type="AlphaFoldDB" id="V4PML5"/>
<name>V4PML5_9CAUL</name>
<feature type="region of interest" description="Disordered" evidence="5">
    <location>
        <begin position="51"/>
        <end position="73"/>
    </location>
</feature>
<dbReference type="InterPro" id="IPR007343">
    <property type="entry name" value="Uncharacterised_pept_Zn_put"/>
</dbReference>
<dbReference type="PANTHER" id="PTHR30168:SF0">
    <property type="entry name" value="INNER MEMBRANE PROTEIN"/>
    <property type="match status" value="1"/>
</dbReference>
<evidence type="ECO:0008006" key="9">
    <source>
        <dbReference type="Google" id="ProtNLM"/>
    </source>
</evidence>
<keyword evidence="3 6" id="KW-1133">Transmembrane helix</keyword>
<proteinExistence type="predicted"/>
<keyword evidence="4 6" id="KW-0472">Membrane</keyword>
<evidence type="ECO:0000313" key="7">
    <source>
        <dbReference type="EMBL" id="ESQ88524.1"/>
    </source>
</evidence>
<dbReference type="PANTHER" id="PTHR30168">
    <property type="entry name" value="PUTATIVE MEMBRANE PROTEIN YPFJ"/>
    <property type="match status" value="1"/>
</dbReference>